<organism evidence="6 7">
    <name type="scientific">Clostridium botulinum</name>
    <dbReference type="NCBI Taxonomy" id="1491"/>
    <lineage>
        <taxon>Bacteria</taxon>
        <taxon>Bacillati</taxon>
        <taxon>Bacillota</taxon>
        <taxon>Clostridia</taxon>
        <taxon>Eubacteriales</taxon>
        <taxon>Clostridiaceae</taxon>
        <taxon>Clostridium</taxon>
    </lineage>
</organism>
<keyword evidence="1" id="KW-0547">Nucleotide-binding</keyword>
<dbReference type="PANTHER" id="PTHR35372">
    <property type="entry name" value="ATP BINDING PROTEIN-RELATED"/>
    <property type="match status" value="1"/>
</dbReference>
<dbReference type="NCBIfam" id="TIGR01613">
    <property type="entry name" value="primase_Cterm"/>
    <property type="match status" value="1"/>
</dbReference>
<evidence type="ECO:0000313" key="7">
    <source>
        <dbReference type="Proteomes" id="UP000472355"/>
    </source>
</evidence>
<name>A0A6M0SRI6_CLOBO</name>
<evidence type="ECO:0000259" key="5">
    <source>
        <dbReference type="PROSITE" id="PS51206"/>
    </source>
</evidence>
<accession>A0A6M0SRI6</accession>
<keyword evidence="2" id="KW-0378">Hydrolase</keyword>
<evidence type="ECO:0000256" key="4">
    <source>
        <dbReference type="ARBA" id="ARBA00022840"/>
    </source>
</evidence>
<dbReference type="GO" id="GO:0005524">
    <property type="term" value="F:ATP binding"/>
    <property type="evidence" value="ECO:0007669"/>
    <property type="project" value="UniProtKB-KW"/>
</dbReference>
<protein>
    <submittedName>
        <fullName evidence="6">DNA primase</fullName>
    </submittedName>
</protein>
<dbReference type="Proteomes" id="UP000472355">
    <property type="component" value="Unassembled WGS sequence"/>
</dbReference>
<dbReference type="InterPro" id="IPR027417">
    <property type="entry name" value="P-loop_NTPase"/>
</dbReference>
<dbReference type="InterPro" id="IPR014818">
    <property type="entry name" value="Phage/plasmid_primase_P4_C"/>
</dbReference>
<evidence type="ECO:0000256" key="2">
    <source>
        <dbReference type="ARBA" id="ARBA00022801"/>
    </source>
</evidence>
<dbReference type="AlphaFoldDB" id="A0A6M0SRI6"/>
<keyword evidence="3" id="KW-0347">Helicase</keyword>
<dbReference type="InterPro" id="IPR006500">
    <property type="entry name" value="Helicase_put_C_phage/plasmid"/>
</dbReference>
<dbReference type="InterPro" id="IPR014015">
    <property type="entry name" value="Helicase_SF3_DNA-vir"/>
</dbReference>
<evidence type="ECO:0000256" key="1">
    <source>
        <dbReference type="ARBA" id="ARBA00022741"/>
    </source>
</evidence>
<dbReference type="GO" id="GO:0016787">
    <property type="term" value="F:hydrolase activity"/>
    <property type="evidence" value="ECO:0007669"/>
    <property type="project" value="UniProtKB-KW"/>
</dbReference>
<dbReference type="SUPFAM" id="SSF52540">
    <property type="entry name" value="P-loop containing nucleoside triphosphate hydrolases"/>
    <property type="match status" value="1"/>
</dbReference>
<dbReference type="Pfam" id="PF08706">
    <property type="entry name" value="D5_N"/>
    <property type="match status" value="1"/>
</dbReference>
<dbReference type="PANTHER" id="PTHR35372:SF2">
    <property type="entry name" value="SF3 HELICASE DOMAIN-CONTAINING PROTEIN"/>
    <property type="match status" value="1"/>
</dbReference>
<evidence type="ECO:0000313" key="6">
    <source>
        <dbReference type="EMBL" id="NFA43379.1"/>
    </source>
</evidence>
<dbReference type="EMBL" id="SGKU01000037">
    <property type="protein sequence ID" value="NFA43379.1"/>
    <property type="molecule type" value="Genomic_DNA"/>
</dbReference>
<dbReference type="InterPro" id="IPR045455">
    <property type="entry name" value="NrS-1_pol-like_helicase"/>
</dbReference>
<comment type="caution">
    <text evidence="6">The sequence shown here is derived from an EMBL/GenBank/DDBJ whole genome shotgun (WGS) entry which is preliminary data.</text>
</comment>
<dbReference type="PROSITE" id="PS51206">
    <property type="entry name" value="SF3_HELICASE_1"/>
    <property type="match status" value="1"/>
</dbReference>
<dbReference type="GO" id="GO:0004386">
    <property type="term" value="F:helicase activity"/>
    <property type="evidence" value="ECO:0007669"/>
    <property type="project" value="UniProtKB-KW"/>
</dbReference>
<dbReference type="InterPro" id="IPR004968">
    <property type="entry name" value="DNA_primase/NTPase_C"/>
</dbReference>
<evidence type="ECO:0000256" key="3">
    <source>
        <dbReference type="ARBA" id="ARBA00022806"/>
    </source>
</evidence>
<proteinExistence type="predicted"/>
<feature type="domain" description="SF3 helicase" evidence="5">
    <location>
        <begin position="345"/>
        <end position="499"/>
    </location>
</feature>
<keyword evidence="4" id="KW-0067">ATP-binding</keyword>
<dbReference type="InterPro" id="IPR051620">
    <property type="entry name" value="ORF904-like_C"/>
</dbReference>
<gene>
    <name evidence="6" type="ORF">EXM65_12555</name>
</gene>
<dbReference type="Gene3D" id="3.40.50.300">
    <property type="entry name" value="P-loop containing nucleotide triphosphate hydrolases"/>
    <property type="match status" value="1"/>
</dbReference>
<dbReference type="Pfam" id="PF19263">
    <property type="entry name" value="DUF5906"/>
    <property type="match status" value="1"/>
</dbReference>
<dbReference type="SMART" id="SM00885">
    <property type="entry name" value="D5_N"/>
    <property type="match status" value="1"/>
</dbReference>
<dbReference type="Pfam" id="PF03288">
    <property type="entry name" value="Pox_D5"/>
    <property type="match status" value="1"/>
</dbReference>
<sequence length="628" mass="71738">MFKGYVEMKGKRPTENIKGRTEFSTLDEVKDLNGYGGVLSDDVILIDLDDQAEAELLDHIITKENINCTKIKTNRGMHFYFKNDSVRSNAIHKSCALGLNIDVKLGSKNAVVPLKINGEVRTMLTTGVMDVMPRWLKVVKKVPNFNNLEEGDGRNQVLFNYILTLQKFGFTKGEVKKTLGVINDYILKDKLPDTELKIILRDEAFTEQDFYDENGKWSHYLFSEYLKREYNIITINRILHLYKDGVYLSGVHEIEKIIIKHIPTLTKAKRSEVISLLQIMAEETKLSLPDKIVCNNGLLDIMTLQLEPFDSTYIAVNKIPINYNPAAKSKVVDHVLNKISCGDQQLRLLIEEMVGYPLLRRPEMGKCFILTGRGSNGKSTLLDMITAMLGDENIASIGMEEIEQRFKTAEIMGKLANIGDDISNGYMAENSKFKKLVTGEPLIVERKGVDPFKMRNYGKLIFSANEIPRVNDTSNGLSRRLVLVPFNANFSSNDPDYDPFIKDKLMENESLEYLLNLAVAGLRRVLIDNNRSFTRVNAVEQELQEYEKINNPILMFADEYKIENEPVQYIYDKYCMWCNGGGMKPMNRNKFVSCLKPIGYNTKQIRVTKELKERGIKGDRLMIFVCLK</sequence>
<reference evidence="6 7" key="1">
    <citation type="submission" date="2019-02" db="EMBL/GenBank/DDBJ databases">
        <title>Genome sequencing of Clostridium botulinum clinical isolates.</title>
        <authorList>
            <person name="Brunt J."/>
            <person name="Van Vliet A.H.M."/>
            <person name="Stringer S.C."/>
            <person name="Grant K.A."/>
            <person name="Carter A.C."/>
            <person name="Peck M.W."/>
        </authorList>
    </citation>
    <scope>NUCLEOTIDE SEQUENCE [LARGE SCALE GENOMIC DNA]</scope>
    <source>
        <strain evidence="6 7">H113700579</strain>
    </source>
</reference>